<feature type="region of interest" description="Disordered" evidence="1">
    <location>
        <begin position="68"/>
        <end position="109"/>
    </location>
</feature>
<dbReference type="HOGENOM" id="CLU_2184164_0_0_1"/>
<dbReference type="EMBL" id="KL142390">
    <property type="protein sequence ID" value="KDR72084.1"/>
    <property type="molecule type" value="Genomic_DNA"/>
</dbReference>
<feature type="compositionally biased region" description="Polar residues" evidence="1">
    <location>
        <begin position="87"/>
        <end position="99"/>
    </location>
</feature>
<feature type="compositionally biased region" description="Basic and acidic residues" evidence="1">
    <location>
        <begin position="100"/>
        <end position="109"/>
    </location>
</feature>
<dbReference type="Proteomes" id="UP000027222">
    <property type="component" value="Unassembled WGS sequence"/>
</dbReference>
<protein>
    <submittedName>
        <fullName evidence="2">Uncharacterized protein</fullName>
    </submittedName>
</protein>
<keyword evidence="3" id="KW-1185">Reference proteome</keyword>
<organism evidence="2 3">
    <name type="scientific">Galerina marginata (strain CBS 339.88)</name>
    <dbReference type="NCBI Taxonomy" id="685588"/>
    <lineage>
        <taxon>Eukaryota</taxon>
        <taxon>Fungi</taxon>
        <taxon>Dikarya</taxon>
        <taxon>Basidiomycota</taxon>
        <taxon>Agaricomycotina</taxon>
        <taxon>Agaricomycetes</taxon>
        <taxon>Agaricomycetidae</taxon>
        <taxon>Agaricales</taxon>
        <taxon>Agaricineae</taxon>
        <taxon>Strophariaceae</taxon>
        <taxon>Galerina</taxon>
    </lineage>
</organism>
<evidence type="ECO:0000313" key="3">
    <source>
        <dbReference type="Proteomes" id="UP000027222"/>
    </source>
</evidence>
<gene>
    <name evidence="2" type="ORF">GALMADRAFT_253334</name>
</gene>
<proteinExistence type="predicted"/>
<evidence type="ECO:0000256" key="1">
    <source>
        <dbReference type="SAM" id="MobiDB-lite"/>
    </source>
</evidence>
<evidence type="ECO:0000313" key="2">
    <source>
        <dbReference type="EMBL" id="KDR72084.1"/>
    </source>
</evidence>
<sequence length="109" mass="12402">MLGMIIKATKHVYTKKIGKVKEVPHDWSDIDDHCVLRGGDRTKSNRVAPLVTAQTHCNQYRCIPAPPKLEESWTRNNSSNERERSPDSLSASGLSQSGHWSRESRIVRY</sequence>
<reference evidence="3" key="1">
    <citation type="journal article" date="2014" name="Proc. Natl. Acad. Sci. U.S.A.">
        <title>Extensive sampling of basidiomycete genomes demonstrates inadequacy of the white-rot/brown-rot paradigm for wood decay fungi.</title>
        <authorList>
            <person name="Riley R."/>
            <person name="Salamov A.A."/>
            <person name="Brown D.W."/>
            <person name="Nagy L.G."/>
            <person name="Floudas D."/>
            <person name="Held B.W."/>
            <person name="Levasseur A."/>
            <person name="Lombard V."/>
            <person name="Morin E."/>
            <person name="Otillar R."/>
            <person name="Lindquist E.A."/>
            <person name="Sun H."/>
            <person name="LaButti K.M."/>
            <person name="Schmutz J."/>
            <person name="Jabbour D."/>
            <person name="Luo H."/>
            <person name="Baker S.E."/>
            <person name="Pisabarro A.G."/>
            <person name="Walton J.D."/>
            <person name="Blanchette R.A."/>
            <person name="Henrissat B."/>
            <person name="Martin F."/>
            <person name="Cullen D."/>
            <person name="Hibbett D.S."/>
            <person name="Grigoriev I.V."/>
        </authorList>
    </citation>
    <scope>NUCLEOTIDE SEQUENCE [LARGE SCALE GENOMIC DNA]</scope>
    <source>
        <strain evidence="3">CBS 339.88</strain>
    </source>
</reference>
<accession>A0A067SWM1</accession>
<dbReference type="AlphaFoldDB" id="A0A067SWM1"/>
<name>A0A067SWM1_GALM3</name>